<proteinExistence type="predicted"/>
<dbReference type="Proteomes" id="UP000441160">
    <property type="component" value="Unassembled WGS sequence"/>
</dbReference>
<dbReference type="AlphaFoldDB" id="A0AAW9X9X5"/>
<comment type="caution">
    <text evidence="2">The sequence shown here is derived from an EMBL/GenBank/DDBJ whole genome shotgun (WGS) entry which is preliminary data.</text>
</comment>
<dbReference type="InterPro" id="IPR055101">
    <property type="entry name" value="AIPR_N"/>
</dbReference>
<accession>A0AAW9X9X5</accession>
<dbReference type="Pfam" id="PF22879">
    <property type="entry name" value="AIPR_N"/>
    <property type="match status" value="1"/>
</dbReference>
<gene>
    <name evidence="2" type="ORF">GP944_28480</name>
</gene>
<protein>
    <submittedName>
        <fullName evidence="2">Abortive phage infection protein</fullName>
    </submittedName>
</protein>
<sequence>MELIDFLRQTQNEIRKEYQDQMAQPGVESPFPELIFTDIVMRHMADIGMTFDDAETCHFMAKVSGHNVRLSGYA</sequence>
<reference evidence="2 3" key="1">
    <citation type="submission" date="2019-12" db="EMBL/GenBank/DDBJ databases">
        <title>Enteriobacteria Tanzani isolates_8377-8380.</title>
        <authorList>
            <person name="Subbiah M."/>
            <person name="Call D."/>
        </authorList>
    </citation>
    <scope>NUCLEOTIDE SEQUENCE [LARGE SCALE GENOMIC DNA]</scope>
    <source>
        <strain evidence="2 3">8378wB3</strain>
    </source>
</reference>
<feature type="domain" description="Abortive infection phage resistance protein N-terminal" evidence="1">
    <location>
        <begin position="36"/>
        <end position="74"/>
    </location>
</feature>
<name>A0AAW9X9X5_ECOLX</name>
<evidence type="ECO:0000313" key="3">
    <source>
        <dbReference type="Proteomes" id="UP000441160"/>
    </source>
</evidence>
<evidence type="ECO:0000313" key="2">
    <source>
        <dbReference type="EMBL" id="MWU34515.1"/>
    </source>
</evidence>
<evidence type="ECO:0000259" key="1">
    <source>
        <dbReference type="Pfam" id="PF22879"/>
    </source>
</evidence>
<feature type="non-terminal residue" evidence="2">
    <location>
        <position position="74"/>
    </location>
</feature>
<dbReference type="EMBL" id="WTRX01000436">
    <property type="protein sequence ID" value="MWU34515.1"/>
    <property type="molecule type" value="Genomic_DNA"/>
</dbReference>
<organism evidence="2 3">
    <name type="scientific">Escherichia coli</name>
    <dbReference type="NCBI Taxonomy" id="562"/>
    <lineage>
        <taxon>Bacteria</taxon>
        <taxon>Pseudomonadati</taxon>
        <taxon>Pseudomonadota</taxon>
        <taxon>Gammaproteobacteria</taxon>
        <taxon>Enterobacterales</taxon>
        <taxon>Enterobacteriaceae</taxon>
        <taxon>Escherichia</taxon>
    </lineage>
</organism>